<evidence type="ECO:0000259" key="1">
    <source>
        <dbReference type="PROSITE" id="PS50994"/>
    </source>
</evidence>
<dbReference type="EMBL" id="JARBHB010000004">
    <property type="protein sequence ID" value="KAJ8887499.1"/>
    <property type="molecule type" value="Genomic_DNA"/>
</dbReference>
<dbReference type="SUPFAM" id="SSF53098">
    <property type="entry name" value="Ribonuclease H-like"/>
    <property type="match status" value="1"/>
</dbReference>
<reference evidence="2 3" key="1">
    <citation type="submission" date="2023-02" db="EMBL/GenBank/DDBJ databases">
        <title>LHISI_Scaffold_Assembly.</title>
        <authorList>
            <person name="Stuart O.P."/>
            <person name="Cleave R."/>
            <person name="Magrath M.J.L."/>
            <person name="Mikheyev A.S."/>
        </authorList>
    </citation>
    <scope>NUCLEOTIDE SEQUENCE [LARGE SCALE GENOMIC DNA]</scope>
    <source>
        <strain evidence="2">Daus_M_001</strain>
        <tissue evidence="2">Leg muscle</tissue>
    </source>
</reference>
<evidence type="ECO:0000313" key="3">
    <source>
        <dbReference type="Proteomes" id="UP001159363"/>
    </source>
</evidence>
<proteinExistence type="predicted"/>
<protein>
    <recommendedName>
        <fullName evidence="1">Integrase catalytic domain-containing protein</fullName>
    </recommendedName>
</protein>
<dbReference type="InterPro" id="IPR001584">
    <property type="entry name" value="Integrase_cat-core"/>
</dbReference>
<organism evidence="2 3">
    <name type="scientific">Dryococelus australis</name>
    <dbReference type="NCBI Taxonomy" id="614101"/>
    <lineage>
        <taxon>Eukaryota</taxon>
        <taxon>Metazoa</taxon>
        <taxon>Ecdysozoa</taxon>
        <taxon>Arthropoda</taxon>
        <taxon>Hexapoda</taxon>
        <taxon>Insecta</taxon>
        <taxon>Pterygota</taxon>
        <taxon>Neoptera</taxon>
        <taxon>Polyneoptera</taxon>
        <taxon>Phasmatodea</taxon>
        <taxon>Verophasmatodea</taxon>
        <taxon>Anareolatae</taxon>
        <taxon>Phasmatidae</taxon>
        <taxon>Eurycanthinae</taxon>
        <taxon>Dryococelus</taxon>
    </lineage>
</organism>
<feature type="domain" description="Integrase catalytic" evidence="1">
    <location>
        <begin position="1"/>
        <end position="65"/>
    </location>
</feature>
<dbReference type="PROSITE" id="PS50994">
    <property type="entry name" value="INTEGRASE"/>
    <property type="match status" value="1"/>
</dbReference>
<keyword evidence="3" id="KW-1185">Reference proteome</keyword>
<dbReference type="Gene3D" id="3.30.420.10">
    <property type="entry name" value="Ribonuclease H-like superfamily/Ribonuclease H"/>
    <property type="match status" value="1"/>
</dbReference>
<accession>A0ABQ9HTS9</accession>
<dbReference type="InterPro" id="IPR012337">
    <property type="entry name" value="RNaseH-like_sf"/>
</dbReference>
<dbReference type="Proteomes" id="UP001159363">
    <property type="component" value="Chromosome X"/>
</dbReference>
<evidence type="ECO:0000313" key="2">
    <source>
        <dbReference type="EMBL" id="KAJ8887499.1"/>
    </source>
</evidence>
<dbReference type="InterPro" id="IPR036397">
    <property type="entry name" value="RNaseH_sf"/>
</dbReference>
<sequence>MFTKFVELYPIKQATVQVVTEKVMGCYVLEVGQPKKIISDNGPQFHMYHPAANPVEMFRTYCNEHHNKWAAIVSDVEHLIKSSWHEGTGATSLELMNMGNIGKGRIRISNQ</sequence>
<comment type="caution">
    <text evidence="2">The sequence shown here is derived from an EMBL/GenBank/DDBJ whole genome shotgun (WGS) entry which is preliminary data.</text>
</comment>
<gene>
    <name evidence="2" type="ORF">PR048_013714</name>
</gene>
<name>A0ABQ9HTS9_9NEOP</name>